<feature type="compositionally biased region" description="Low complexity" evidence="1">
    <location>
        <begin position="307"/>
        <end position="317"/>
    </location>
</feature>
<feature type="compositionally biased region" description="Polar residues" evidence="1">
    <location>
        <begin position="272"/>
        <end position="281"/>
    </location>
</feature>
<feature type="compositionally biased region" description="Low complexity" evidence="1">
    <location>
        <begin position="375"/>
        <end position="386"/>
    </location>
</feature>
<reference evidence="2" key="1">
    <citation type="journal article" date="2020" name="Nature">
        <title>Giant virus diversity and host interactions through global metagenomics.</title>
        <authorList>
            <person name="Schulz F."/>
            <person name="Roux S."/>
            <person name="Paez-Espino D."/>
            <person name="Jungbluth S."/>
            <person name="Walsh D.A."/>
            <person name="Denef V.J."/>
            <person name="McMahon K.D."/>
            <person name="Konstantinidis K.T."/>
            <person name="Eloe-Fadrosh E.A."/>
            <person name="Kyrpides N.C."/>
            <person name="Woyke T."/>
        </authorList>
    </citation>
    <scope>NUCLEOTIDE SEQUENCE</scope>
    <source>
        <strain evidence="2">GVMAG-M-3300027736-24</strain>
    </source>
</reference>
<feature type="compositionally biased region" description="Low complexity" evidence="1">
    <location>
        <begin position="345"/>
        <end position="360"/>
    </location>
</feature>
<protein>
    <submittedName>
        <fullName evidence="2">Uncharacterized protein</fullName>
    </submittedName>
</protein>
<evidence type="ECO:0000313" key="2">
    <source>
        <dbReference type="EMBL" id="QHU05807.1"/>
    </source>
</evidence>
<dbReference type="AlphaFoldDB" id="A0A6C0JMW8"/>
<dbReference type="EMBL" id="MN740419">
    <property type="protein sequence ID" value="QHU05807.1"/>
    <property type="molecule type" value="Genomic_DNA"/>
</dbReference>
<accession>A0A6C0JMW8</accession>
<organism evidence="2">
    <name type="scientific">viral metagenome</name>
    <dbReference type="NCBI Taxonomy" id="1070528"/>
    <lineage>
        <taxon>unclassified sequences</taxon>
        <taxon>metagenomes</taxon>
        <taxon>organismal metagenomes</taxon>
    </lineage>
</organism>
<feature type="compositionally biased region" description="Pro residues" evidence="1">
    <location>
        <begin position="289"/>
        <end position="306"/>
    </location>
</feature>
<feature type="region of interest" description="Disordered" evidence="1">
    <location>
        <begin position="259"/>
        <end position="407"/>
    </location>
</feature>
<feature type="compositionally biased region" description="Basic and acidic residues" evidence="1">
    <location>
        <begin position="323"/>
        <end position="337"/>
    </location>
</feature>
<name>A0A6C0JMW8_9ZZZZ</name>
<sequence length="407" mass="46051">MATLKFKKNAESRYPQFPKLKDFFTKFISSLTGADPNERMIYGIKRDAIERNNSREVDVTGNCLLETLFYLTDPNRCDGLSEEDCKTEKDTFSKEKRKELVEKFNEVNKDPEKDTIDTFSLKKIVKSSTYLGPESLKLFALMFNCNFLIFVVLPGDIAVNYYCNTNPSRGNTYVLLLKGATGQHFIPLIRKMDPSPSVLKALTRVSFTLFEGQDQIRDDYRLKANMGVFKRGELEDTSRILELTCGLDELTSKLNKYMPKSGVEPDTKKAQRAQSANLQVSSIVEPPLLVEPPLPEPSLPQPPLPPSLSKKSSSKSAAKTKKKVVDAPKVEPQKVEPPKPPSPKKIPQSNSKNKQKNQIEPANLNRPSLGVYLPNSKLNDNSNSNNFELRWKLQGKGQTRKEFRNRK</sequence>
<evidence type="ECO:0000256" key="1">
    <source>
        <dbReference type="SAM" id="MobiDB-lite"/>
    </source>
</evidence>
<proteinExistence type="predicted"/>